<sequence>MPKQKWLWSGFAFSVTIFFLGRGTDGRLIRDYKKKNTSVSANEDKKYTKKNMSSIGDAHIVKHVHFIFRRAKRKWKDDVSLHLALAVFAKQARSYRELGKIYAEALQIHPRNTSLWIEAASHEFFGYVAEEGDEKERYGKRGSITNAFVNYSQRQEMTILRVMISCPSPRMKHLLPILLWAEKSALL</sequence>
<dbReference type="GO" id="GO:0030515">
    <property type="term" value="F:snoRNA binding"/>
    <property type="evidence" value="ECO:0007669"/>
    <property type="project" value="InterPro"/>
</dbReference>
<organism evidence="2">
    <name type="scientific">Proboscia inermis</name>
    <dbReference type="NCBI Taxonomy" id="420281"/>
    <lineage>
        <taxon>Eukaryota</taxon>
        <taxon>Sar</taxon>
        <taxon>Stramenopiles</taxon>
        <taxon>Ochrophyta</taxon>
        <taxon>Bacillariophyta</taxon>
        <taxon>Coscinodiscophyceae</taxon>
        <taxon>Rhizosoleniophycidae</taxon>
        <taxon>Rhizosoleniales</taxon>
        <taxon>Rhizosoleniaceae</taxon>
        <taxon>Proboscia</taxon>
    </lineage>
</organism>
<dbReference type="InterPro" id="IPR013949">
    <property type="entry name" value="Utp6"/>
</dbReference>
<protein>
    <submittedName>
        <fullName evidence="2">Uncharacterized protein</fullName>
    </submittedName>
</protein>
<proteinExistence type="predicted"/>
<dbReference type="EMBL" id="HBEL01020022">
    <property type="protein sequence ID" value="CAD8413272.1"/>
    <property type="molecule type" value="Transcribed_RNA"/>
</dbReference>
<feature type="transmembrane region" description="Helical" evidence="1">
    <location>
        <begin position="6"/>
        <end position="24"/>
    </location>
</feature>
<evidence type="ECO:0000256" key="1">
    <source>
        <dbReference type="SAM" id="Phobius"/>
    </source>
</evidence>
<keyword evidence="1" id="KW-1133">Transmembrane helix</keyword>
<dbReference type="GO" id="GO:0032040">
    <property type="term" value="C:small-subunit processome"/>
    <property type="evidence" value="ECO:0007669"/>
    <property type="project" value="TreeGrafter"/>
</dbReference>
<dbReference type="GO" id="GO:0000462">
    <property type="term" value="P:maturation of SSU-rRNA from tricistronic rRNA transcript (SSU-rRNA, 5.8S rRNA, LSU-rRNA)"/>
    <property type="evidence" value="ECO:0007669"/>
    <property type="project" value="InterPro"/>
</dbReference>
<gene>
    <name evidence="2" type="ORF">PINE0816_LOCUS9402</name>
</gene>
<name>A0A7S0C665_9STRA</name>
<reference evidence="2" key="1">
    <citation type="submission" date="2021-01" db="EMBL/GenBank/DDBJ databases">
        <authorList>
            <person name="Corre E."/>
            <person name="Pelletier E."/>
            <person name="Niang G."/>
            <person name="Scheremetjew M."/>
            <person name="Finn R."/>
            <person name="Kale V."/>
            <person name="Holt S."/>
            <person name="Cochrane G."/>
            <person name="Meng A."/>
            <person name="Brown T."/>
            <person name="Cohen L."/>
        </authorList>
    </citation>
    <scope>NUCLEOTIDE SEQUENCE</scope>
    <source>
        <strain evidence="2">CCAP1064/1</strain>
    </source>
</reference>
<keyword evidence="1" id="KW-0812">Transmembrane</keyword>
<dbReference type="GO" id="GO:0034388">
    <property type="term" value="C:Pwp2p-containing subcomplex of 90S preribosome"/>
    <property type="evidence" value="ECO:0007669"/>
    <property type="project" value="TreeGrafter"/>
</dbReference>
<dbReference type="PANTHER" id="PTHR23271">
    <property type="entry name" value="HEPATOCELLULAR CARCINOMA-ASSOCIATED ANTIGEN 66"/>
    <property type="match status" value="1"/>
</dbReference>
<accession>A0A7S0C665</accession>
<dbReference type="AlphaFoldDB" id="A0A7S0C665"/>
<dbReference type="PANTHER" id="PTHR23271:SF1">
    <property type="entry name" value="U3 SMALL NUCLEOLAR RNA-ASSOCIATED PROTEIN 6 HOMOLOG"/>
    <property type="match status" value="1"/>
</dbReference>
<keyword evidence="1" id="KW-0472">Membrane</keyword>
<evidence type="ECO:0000313" key="2">
    <source>
        <dbReference type="EMBL" id="CAD8413272.1"/>
    </source>
</evidence>